<evidence type="ECO:0000256" key="2">
    <source>
        <dbReference type="SAM" id="MobiDB-lite"/>
    </source>
</evidence>
<dbReference type="Pfam" id="PF01551">
    <property type="entry name" value="Peptidase_M23"/>
    <property type="match status" value="1"/>
</dbReference>
<dbReference type="PANTHER" id="PTHR21666:SF289">
    <property type="entry name" value="L-ALA--D-GLU ENDOPEPTIDASE"/>
    <property type="match status" value="1"/>
</dbReference>
<dbReference type="EMBL" id="AWSU01000218">
    <property type="protein sequence ID" value="ERI76095.1"/>
    <property type="molecule type" value="Genomic_DNA"/>
</dbReference>
<feature type="compositionally biased region" description="Low complexity" evidence="2">
    <location>
        <begin position="94"/>
        <end position="105"/>
    </location>
</feature>
<reference evidence="5 6" key="1">
    <citation type="submission" date="2013-07" db="EMBL/GenBank/DDBJ databases">
        <authorList>
            <person name="Weinstock G."/>
            <person name="Sodergren E."/>
            <person name="Wylie T."/>
            <person name="Fulton L."/>
            <person name="Fulton R."/>
            <person name="Fronick C."/>
            <person name="O'Laughlin M."/>
            <person name="Godfrey J."/>
            <person name="Miner T."/>
            <person name="Herter B."/>
            <person name="Appelbaum E."/>
            <person name="Cordes M."/>
            <person name="Lek S."/>
            <person name="Wollam A."/>
            <person name="Pepin K.H."/>
            <person name="Palsikar V.B."/>
            <person name="Mitreva M."/>
            <person name="Wilson R.K."/>
        </authorList>
    </citation>
    <scope>NUCLEOTIDE SEQUENCE [LARGE SCALE GENOMIC DNA]</scope>
    <source>
        <strain evidence="5 6">ATCC 14940</strain>
    </source>
</reference>
<feature type="domain" description="M23ase beta-sheet core" evidence="4">
    <location>
        <begin position="177"/>
        <end position="267"/>
    </location>
</feature>
<keyword evidence="3" id="KW-0812">Transmembrane</keyword>
<feature type="region of interest" description="Disordered" evidence="2">
    <location>
        <begin position="75"/>
        <end position="125"/>
    </location>
</feature>
<dbReference type="Gene3D" id="2.70.70.10">
    <property type="entry name" value="Glucose Permease (Domain IIA)"/>
    <property type="match status" value="1"/>
</dbReference>
<dbReference type="SUPFAM" id="SSF51261">
    <property type="entry name" value="Duplicated hybrid motif"/>
    <property type="match status" value="1"/>
</dbReference>
<organism evidence="5 6">
    <name type="scientific">[Clostridium] symbiosum ATCC 14940</name>
    <dbReference type="NCBI Taxonomy" id="411472"/>
    <lineage>
        <taxon>Bacteria</taxon>
        <taxon>Bacillati</taxon>
        <taxon>Bacillota</taxon>
        <taxon>Clostridia</taxon>
        <taxon>Lachnospirales</taxon>
        <taxon>Lachnospiraceae</taxon>
        <taxon>Otoolea</taxon>
    </lineage>
</organism>
<sequence>MNKKLRSGKNITEVINVKNKMNQLFKDKLFLVMMVLGLLTIVAAAGAVKIRKGDNINEQNPYLEVPQTQGILAENIPQNKTGNGGSTENAETKAQAAGSSDASYSSDDKSDSADKGENSAKAAGAGDGAAQAVTLNFGGQRTLQWPVKGNVVLDYSMETTVYFPTLDQYKCNPALIIQGDISDPVSAPADARVLESGSNEEIGNYVVLDLGNEYTAVCGQLKDIQVAENEYVTKGTLLGYVSEPTKYYSIEGNNVYFELMHEGQPVDALDYLE</sequence>
<feature type="compositionally biased region" description="Basic and acidic residues" evidence="2">
    <location>
        <begin position="106"/>
        <end position="118"/>
    </location>
</feature>
<feature type="transmembrane region" description="Helical" evidence="3">
    <location>
        <begin position="29"/>
        <end position="48"/>
    </location>
</feature>
<keyword evidence="3" id="KW-1133">Transmembrane helix</keyword>
<evidence type="ECO:0000259" key="4">
    <source>
        <dbReference type="Pfam" id="PF01551"/>
    </source>
</evidence>
<keyword evidence="1" id="KW-0732">Signal</keyword>
<dbReference type="InterPro" id="IPR016047">
    <property type="entry name" value="M23ase_b-sheet_dom"/>
</dbReference>
<dbReference type="PANTHER" id="PTHR21666">
    <property type="entry name" value="PEPTIDASE-RELATED"/>
    <property type="match status" value="1"/>
</dbReference>
<evidence type="ECO:0000313" key="6">
    <source>
        <dbReference type="Proteomes" id="UP000016491"/>
    </source>
</evidence>
<dbReference type="InterPro" id="IPR050570">
    <property type="entry name" value="Cell_wall_metabolism_enzyme"/>
</dbReference>
<dbReference type="CDD" id="cd12797">
    <property type="entry name" value="M23_peptidase"/>
    <property type="match status" value="1"/>
</dbReference>
<dbReference type="InterPro" id="IPR011055">
    <property type="entry name" value="Dup_hybrid_motif"/>
</dbReference>
<dbReference type="AlphaFoldDB" id="A0ABC9TW88"/>
<protein>
    <submittedName>
        <fullName evidence="5">Peptidase, M23 family</fullName>
    </submittedName>
</protein>
<gene>
    <name evidence="5" type="ORF">CLOSYM_02802</name>
</gene>
<proteinExistence type="predicted"/>
<evidence type="ECO:0000313" key="5">
    <source>
        <dbReference type="EMBL" id="ERI76095.1"/>
    </source>
</evidence>
<accession>A0ABC9TW88</accession>
<name>A0ABC9TW88_CLOSY</name>
<comment type="caution">
    <text evidence="5">The sequence shown here is derived from an EMBL/GenBank/DDBJ whole genome shotgun (WGS) entry which is preliminary data.</text>
</comment>
<feature type="compositionally biased region" description="Polar residues" evidence="2">
    <location>
        <begin position="75"/>
        <end position="89"/>
    </location>
</feature>
<evidence type="ECO:0000256" key="1">
    <source>
        <dbReference type="ARBA" id="ARBA00022729"/>
    </source>
</evidence>
<evidence type="ECO:0000256" key="3">
    <source>
        <dbReference type="SAM" id="Phobius"/>
    </source>
</evidence>
<keyword evidence="3" id="KW-0472">Membrane</keyword>
<dbReference type="Proteomes" id="UP000016491">
    <property type="component" value="Unassembled WGS sequence"/>
</dbReference>